<accession>A0A8D6GFU9</accession>
<protein>
    <submittedName>
        <fullName evidence="1">Uncharacterized protein</fullName>
    </submittedName>
</protein>
<dbReference type="Proteomes" id="UP000031820">
    <property type="component" value="Unassembled WGS sequence"/>
</dbReference>
<dbReference type="AlphaFoldDB" id="A0A8D6GFU9"/>
<sequence length="52" mass="5510">MIWFKSSFRGIMFNDVLDVNGPQVFAAPGAADAKAGNVTPALTIQAKVESLD</sequence>
<reference evidence="2 3" key="1">
    <citation type="submission" date="2014-10" db="EMBL/GenBank/DDBJ databases">
        <title>Plasmid movement, recombination, and chromosomal integration amongst multidrug resistant commensal Escherichia coli clones within a single commercial turkey flock.</title>
        <authorList>
            <person name="Lang K."/>
            <person name="Dorn K."/>
            <person name="Danzeisen J."/>
            <person name="Johnson T."/>
        </authorList>
    </citation>
    <scope>NUCLEOTIDE SEQUENCE [LARGE SCALE GENOMIC DNA]</scope>
    <source>
        <strain evidence="2 3">UMNturkey9</strain>
    </source>
</reference>
<evidence type="ECO:0000313" key="3">
    <source>
        <dbReference type="Proteomes" id="UP000031820"/>
    </source>
</evidence>
<proteinExistence type="predicted"/>
<organism evidence="1 4">
    <name type="scientific">Klebsiella pneumoniae</name>
    <dbReference type="NCBI Taxonomy" id="573"/>
    <lineage>
        <taxon>Bacteria</taxon>
        <taxon>Pseudomonadati</taxon>
        <taxon>Pseudomonadota</taxon>
        <taxon>Gammaproteobacteria</taxon>
        <taxon>Enterobacterales</taxon>
        <taxon>Enterobacteriaceae</taxon>
        <taxon>Klebsiella/Raoultella group</taxon>
        <taxon>Klebsiella</taxon>
        <taxon>Klebsiella pneumoniae complex</taxon>
    </lineage>
</organism>
<evidence type="ECO:0000313" key="2">
    <source>
        <dbReference type="EMBL" id="KII05391.1"/>
    </source>
</evidence>
<name>A0A8D6GFU9_KLEPN</name>
<dbReference type="EMBL" id="JRRF01000009">
    <property type="protein sequence ID" value="KII05391.1"/>
    <property type="molecule type" value="Genomic_DNA"/>
</dbReference>
<reference evidence="1" key="2">
    <citation type="submission" date="2020-10" db="EMBL/GenBank/DDBJ databases">
        <title>Genome Sequence of ESBL Producing Zambian Clinical Strains.</title>
        <authorList>
            <person name="Shawa M."/>
            <person name="Furuta Y."/>
            <person name="Simbotwe M."/>
            <person name="Mulenga E."/>
            <person name="Mubanga M."/>
            <person name="Mulenga G."/>
            <person name="Kaile C."/>
            <person name="Zorigt T."/>
            <person name="Hang'ombe B."/>
            <person name="Higashi H."/>
        </authorList>
    </citation>
    <scope>NUCLEOTIDE SEQUENCE</scope>
    <source>
        <strain evidence="1">Zam_UTH_09</strain>
    </source>
</reference>
<gene>
    <name evidence="1" type="ORF">KPZU09_73020</name>
    <name evidence="2" type="ORF">LS45_12330</name>
</gene>
<evidence type="ECO:0000313" key="4">
    <source>
        <dbReference type="Proteomes" id="UP000655094"/>
    </source>
</evidence>
<dbReference type="KEGG" id="kpne:KU54_007235"/>
<dbReference type="KEGG" id="kpnu:LI86_07240"/>
<comment type="caution">
    <text evidence="1">The sequence shown here is derived from an EMBL/GenBank/DDBJ whole genome shotgun (WGS) entry which is preliminary data.</text>
</comment>
<evidence type="ECO:0000313" key="1">
    <source>
        <dbReference type="EMBL" id="GHK57566.1"/>
    </source>
</evidence>
<dbReference type="EMBL" id="BNFF01000002">
    <property type="protein sequence ID" value="GHK57566.1"/>
    <property type="molecule type" value="Genomic_DNA"/>
</dbReference>
<dbReference type="Proteomes" id="UP000655094">
    <property type="component" value="Unassembled WGS sequence"/>
</dbReference>